<evidence type="ECO:0000259" key="1">
    <source>
        <dbReference type="Pfam" id="PF12697"/>
    </source>
</evidence>
<dbReference type="GO" id="GO:0016787">
    <property type="term" value="F:hydrolase activity"/>
    <property type="evidence" value="ECO:0007669"/>
    <property type="project" value="UniProtKB-KW"/>
</dbReference>
<proteinExistence type="predicted"/>
<dbReference type="RefSeq" id="WP_004018945.1">
    <property type="nucleotide sequence ID" value="NZ_CABEIC010000002.1"/>
</dbReference>
<feature type="domain" description="AB hydrolase-1" evidence="1">
    <location>
        <begin position="28"/>
        <end position="255"/>
    </location>
</feature>
<dbReference type="InterPro" id="IPR050266">
    <property type="entry name" value="AB_hydrolase_sf"/>
</dbReference>
<dbReference type="InterPro" id="IPR000073">
    <property type="entry name" value="AB_hydrolase_1"/>
</dbReference>
<keyword evidence="2" id="KW-0378">Hydrolase</keyword>
<dbReference type="PRINTS" id="PR00412">
    <property type="entry name" value="EPOXHYDRLASE"/>
</dbReference>
<protein>
    <submittedName>
        <fullName evidence="2">Alpha/beta hydrolase</fullName>
    </submittedName>
</protein>
<dbReference type="Gene3D" id="3.40.50.1820">
    <property type="entry name" value="alpha/beta hydrolase"/>
    <property type="match status" value="1"/>
</dbReference>
<dbReference type="EMBL" id="CP029604">
    <property type="protein sequence ID" value="AWO86085.1"/>
    <property type="molecule type" value="Genomic_DNA"/>
</dbReference>
<name>A0AAD0KCZ1_9ACTN</name>
<sequence>MTTTVTVLDRVHVVAHPSSREIRSRHSVVLLHGIGGGATSCSPLAARLAAAGLDCWCPDAPGYGRSADPRPGIGPVEEMAELIEALVPGEPVVLLGTSWGGVIAMDLALHRPDLVAALVIADSTRGSGVTAERAAGMLARIPDLVDRGAAAVAADRADALTAPDCDPAVTAEVRATMAEVREPGFAAAARYMATTDLGPDLARLARPALVLVGERDTITGVDESRLLADQIPGAQLRIVPDAGHAAIQEQPDVVAGHVLDFVGMLS</sequence>
<dbReference type="PRINTS" id="PR00111">
    <property type="entry name" value="ABHYDROLASE"/>
</dbReference>
<dbReference type="InterPro" id="IPR000639">
    <property type="entry name" value="Epox_hydrolase-like"/>
</dbReference>
<dbReference type="InterPro" id="IPR029058">
    <property type="entry name" value="AB_hydrolase_fold"/>
</dbReference>
<evidence type="ECO:0000313" key="3">
    <source>
        <dbReference type="Proteomes" id="UP000247118"/>
    </source>
</evidence>
<reference evidence="2 3" key="1">
    <citation type="submission" date="2018-05" db="EMBL/GenBank/DDBJ databases">
        <title>Complete genome sequence of Gordonia terrae NRRL B-16283.</title>
        <authorList>
            <person name="Garlena R.A."/>
            <person name="Russell D.A."/>
            <person name="Hatfull G.F."/>
        </authorList>
    </citation>
    <scope>NUCLEOTIDE SEQUENCE [LARGE SCALE GENOMIC DNA]</scope>
    <source>
        <strain evidence="2 3">NRRL B-16283</strain>
    </source>
</reference>
<accession>A0AAD0KCZ1</accession>
<dbReference type="KEGG" id="gta:BCM27_23255"/>
<dbReference type="GeneID" id="32690789"/>
<dbReference type="AlphaFoldDB" id="A0AAD0KCZ1"/>
<gene>
    <name evidence="2" type="ORF">DLJ61_23505</name>
</gene>
<dbReference type="PANTHER" id="PTHR43798">
    <property type="entry name" value="MONOACYLGLYCEROL LIPASE"/>
    <property type="match status" value="1"/>
</dbReference>
<organism evidence="2 3">
    <name type="scientific">Gordonia terrae</name>
    <dbReference type="NCBI Taxonomy" id="2055"/>
    <lineage>
        <taxon>Bacteria</taxon>
        <taxon>Bacillati</taxon>
        <taxon>Actinomycetota</taxon>
        <taxon>Actinomycetes</taxon>
        <taxon>Mycobacteriales</taxon>
        <taxon>Gordoniaceae</taxon>
        <taxon>Gordonia</taxon>
    </lineage>
</organism>
<dbReference type="SUPFAM" id="SSF53474">
    <property type="entry name" value="alpha/beta-Hydrolases"/>
    <property type="match status" value="1"/>
</dbReference>
<dbReference type="Proteomes" id="UP000247118">
    <property type="component" value="Chromosome"/>
</dbReference>
<evidence type="ECO:0000313" key="2">
    <source>
        <dbReference type="EMBL" id="AWO86085.1"/>
    </source>
</evidence>
<dbReference type="Pfam" id="PF12697">
    <property type="entry name" value="Abhydrolase_6"/>
    <property type="match status" value="1"/>
</dbReference>